<dbReference type="InterPro" id="IPR051806">
    <property type="entry name" value="HAD-like_SPP"/>
</dbReference>
<gene>
    <name evidence="1" type="ORF">EZJ44_03555</name>
</gene>
<dbReference type="Gene3D" id="3.40.50.1000">
    <property type="entry name" value="HAD superfamily/HAD-like"/>
    <property type="match status" value="1"/>
</dbReference>
<dbReference type="PANTHER" id="PTHR43481:SF4">
    <property type="entry name" value="GLYCEROL-1-PHOSPHATE PHOSPHOHYDROLASE 1-RELATED"/>
    <property type="match status" value="1"/>
</dbReference>
<comment type="caution">
    <text evidence="1">The sequence shown here is derived from an EMBL/GenBank/DDBJ whole genome shotgun (WGS) entry which is preliminary data.</text>
</comment>
<dbReference type="CDD" id="cd07505">
    <property type="entry name" value="HAD_BPGM-like"/>
    <property type="match status" value="1"/>
</dbReference>
<keyword evidence="2" id="KW-1185">Reference proteome</keyword>
<sequence>MTLPAAILFDMDGTLTDSEQIWFRAETELFQDLGKDFNFDMAKEVIGMSIVDSTSYLAQIAGGDISPQEIQDRLLEKVTTVAARDGLPWRPGAYELLELAQNLDIPTALVTSSFLSFAQYAIDRAPKGTLTIAVTGDRVPQGKPHPLPYLMAASELGVDINQCMAFEDSIPGLTSAYRSGAVTIGIPFQVELPRFDGAVFIESLVEVDEDFLHENMGSR</sequence>
<reference evidence="1 2" key="1">
    <citation type="submission" date="2019-02" db="EMBL/GenBank/DDBJ databases">
        <title>Arcanobacterium bovis sp. nov., isolated from the milk of a cow with mastitis.</title>
        <authorList>
            <person name="Sammra O."/>
            <person name="Foster G."/>
            <person name="Hassan A."/>
            <person name="Alssahen M."/>
            <person name="Laemmler C."/>
            <person name="Borowiak M."/>
            <person name="Malorny B."/>
            <person name="Abdulmawjood A."/>
        </authorList>
    </citation>
    <scope>NUCLEOTIDE SEQUENCE [LARGE SCALE GENOMIC DNA]</scope>
    <source>
        <strain evidence="1 2">C605018/01/1</strain>
    </source>
</reference>
<organism evidence="1 2">
    <name type="scientific">Arcanobacterium bovis</name>
    <dbReference type="NCBI Taxonomy" id="2529275"/>
    <lineage>
        <taxon>Bacteria</taxon>
        <taxon>Bacillati</taxon>
        <taxon>Actinomycetota</taxon>
        <taxon>Actinomycetes</taxon>
        <taxon>Actinomycetales</taxon>
        <taxon>Actinomycetaceae</taxon>
        <taxon>Arcanobacterium</taxon>
    </lineage>
</organism>
<dbReference type="AlphaFoldDB" id="A0A4Q9V1K0"/>
<name>A0A4Q9V1K0_9ACTO</name>
<evidence type="ECO:0000313" key="1">
    <source>
        <dbReference type="EMBL" id="TBW22976.1"/>
    </source>
</evidence>
<dbReference type="SUPFAM" id="SSF56784">
    <property type="entry name" value="HAD-like"/>
    <property type="match status" value="1"/>
</dbReference>
<dbReference type="OrthoDB" id="9797743at2"/>
<dbReference type="Proteomes" id="UP000293036">
    <property type="component" value="Unassembled WGS sequence"/>
</dbReference>
<dbReference type="InterPro" id="IPR023198">
    <property type="entry name" value="PGP-like_dom2"/>
</dbReference>
<dbReference type="Gene3D" id="1.10.150.240">
    <property type="entry name" value="Putative phosphatase, domain 2"/>
    <property type="match status" value="1"/>
</dbReference>
<proteinExistence type="predicted"/>
<dbReference type="EMBL" id="SJDT01000002">
    <property type="protein sequence ID" value="TBW22976.1"/>
    <property type="molecule type" value="Genomic_DNA"/>
</dbReference>
<dbReference type="GO" id="GO:0050308">
    <property type="term" value="F:sugar-phosphatase activity"/>
    <property type="evidence" value="ECO:0007669"/>
    <property type="project" value="TreeGrafter"/>
</dbReference>
<protein>
    <submittedName>
        <fullName evidence="1">HAD family phosphatase</fullName>
    </submittedName>
</protein>
<dbReference type="SFLD" id="SFLDG01129">
    <property type="entry name" value="C1.5:_HAD__Beta-PGM__Phosphata"/>
    <property type="match status" value="1"/>
</dbReference>
<dbReference type="Pfam" id="PF00702">
    <property type="entry name" value="Hydrolase"/>
    <property type="match status" value="1"/>
</dbReference>
<dbReference type="InterPro" id="IPR006439">
    <property type="entry name" value="HAD-SF_hydro_IA"/>
</dbReference>
<dbReference type="SFLD" id="SFLDS00003">
    <property type="entry name" value="Haloacid_Dehalogenase"/>
    <property type="match status" value="1"/>
</dbReference>
<dbReference type="NCBIfam" id="TIGR01509">
    <property type="entry name" value="HAD-SF-IA-v3"/>
    <property type="match status" value="1"/>
</dbReference>
<evidence type="ECO:0000313" key="2">
    <source>
        <dbReference type="Proteomes" id="UP000293036"/>
    </source>
</evidence>
<dbReference type="InterPro" id="IPR023214">
    <property type="entry name" value="HAD_sf"/>
</dbReference>
<dbReference type="InterPro" id="IPR036412">
    <property type="entry name" value="HAD-like_sf"/>
</dbReference>
<dbReference type="PANTHER" id="PTHR43481">
    <property type="entry name" value="FRUCTOSE-1-PHOSPHATE PHOSPHATASE"/>
    <property type="match status" value="1"/>
</dbReference>
<dbReference type="RefSeq" id="WP_131280165.1">
    <property type="nucleotide sequence ID" value="NZ_JBHSLR010000009.1"/>
</dbReference>
<accession>A0A4Q9V1K0</accession>